<comment type="similarity">
    <text evidence="1">Belongs to the oxygen-dependent FAD-linked oxidoreductase family.</text>
</comment>
<comment type="caution">
    <text evidence="7">The sequence shown here is derived from an EMBL/GenBank/DDBJ whole genome shotgun (WGS) entry which is preliminary data.</text>
</comment>
<sequence length="819" mass="90539">MGIRLSGGLSLAILCAAVVLLFSSAIPFPFDAWRKQKSTANPSNILDFNVELGDLVAMTVSDTSRYGLNEAGKIDYAMLMPSGGHTVHIATSNDSAPLTYTVALFHQLKCLEIYHREYLKPLPREVTPELRASTQAPAERMTIQAFAEQLRTNLSPQAKVLTDSEDEEFKELLLRWSDINRRTPGAIVLVGTESDVVATVKAAVEAGIPFVPSSGGHSLWSTIGVEGFILDLRQLKAISVDANSRQITLQSGVLVKQANDTAWEHGLCLPLGTANTAGAVPMALGGGLSAFSSVMGTASDNILSAKVITADGRLVTASATSHPDLFYGLRGAGQFFGVVTELTFQAHPISVIGTSDGSVWTGVMVFPAAQADTVFEVLSTLSADTKAPTTGICIIASPPPAFTTSIIVIPVYLGQTAEAERFYKPLIDLGPFSTCQNVPYPRINDSGEAFNVKGGFKRFAGASVPRIDPQTWQKVLARYEELTKECPDAKATGYGVEWNTYDSGRLGEDTAFSHHNVKIWAEFLSWYTDPASEEAVSRAEQDVIALAREDQEKGEYRSYQNWSRDGPVEYLYEGQLRLDKLRALKRQWDPTGVFTRFFLDYRIDRQECGAPRIIFNIADATTRPTMRSISRSHLLQFISLLNLIFFLYVLVRWGYKTAGSPPTEENYYPIELPQHFDTVAMTLLRDTSHFQMDLEDHASRLEWSTLSTHPFVVHVGSNERAFQTALFHQLHCIHVMEEAFLRGEYMGLNPHHIQHCLNYLRQSFLCIADDSLEGGDFLKMSDYPDRNAGDKVCRDWMGVSAAVRGNLKEWLSLNSSRSN</sequence>
<accession>A0A409VRA7</accession>
<evidence type="ECO:0000313" key="7">
    <source>
        <dbReference type="EMBL" id="PPQ68726.1"/>
    </source>
</evidence>
<comment type="similarity">
    <text evidence="5">Belongs to the ustYa family.</text>
</comment>
<dbReference type="Pfam" id="PF11807">
    <property type="entry name" value="UstYa"/>
    <property type="match status" value="1"/>
</dbReference>
<evidence type="ECO:0000256" key="5">
    <source>
        <dbReference type="ARBA" id="ARBA00035112"/>
    </source>
</evidence>
<dbReference type="GO" id="GO:0043386">
    <property type="term" value="P:mycotoxin biosynthetic process"/>
    <property type="evidence" value="ECO:0007669"/>
    <property type="project" value="InterPro"/>
</dbReference>
<dbReference type="GO" id="GO:0016491">
    <property type="term" value="F:oxidoreductase activity"/>
    <property type="evidence" value="ECO:0007669"/>
    <property type="project" value="UniProtKB-KW"/>
</dbReference>
<dbReference type="OrthoDB" id="415825at2759"/>
<dbReference type="PANTHER" id="PTHR42973:SF7">
    <property type="entry name" value="FAD-BINDING PCMH-TYPE DOMAIN-CONTAINING PROTEIN"/>
    <property type="match status" value="1"/>
</dbReference>
<evidence type="ECO:0000256" key="1">
    <source>
        <dbReference type="ARBA" id="ARBA00005466"/>
    </source>
</evidence>
<dbReference type="InterPro" id="IPR036318">
    <property type="entry name" value="FAD-bd_PCMH-like_sf"/>
</dbReference>
<evidence type="ECO:0000256" key="2">
    <source>
        <dbReference type="ARBA" id="ARBA00022630"/>
    </source>
</evidence>
<reference evidence="7 8" key="1">
    <citation type="journal article" date="2018" name="Evol. Lett.">
        <title>Horizontal gene cluster transfer increased hallucinogenic mushroom diversity.</title>
        <authorList>
            <person name="Reynolds H.T."/>
            <person name="Vijayakumar V."/>
            <person name="Gluck-Thaler E."/>
            <person name="Korotkin H.B."/>
            <person name="Matheny P.B."/>
            <person name="Slot J.C."/>
        </authorList>
    </citation>
    <scope>NUCLEOTIDE SEQUENCE [LARGE SCALE GENOMIC DNA]</scope>
    <source>
        <strain evidence="7 8">SRW20</strain>
    </source>
</reference>
<dbReference type="AlphaFoldDB" id="A0A409VRA7"/>
<dbReference type="PANTHER" id="PTHR42973">
    <property type="entry name" value="BINDING OXIDOREDUCTASE, PUTATIVE (AFU_ORTHOLOGUE AFUA_1G17690)-RELATED"/>
    <property type="match status" value="1"/>
</dbReference>
<dbReference type="EMBL" id="NHYE01005589">
    <property type="protein sequence ID" value="PPQ68726.1"/>
    <property type="molecule type" value="Genomic_DNA"/>
</dbReference>
<proteinExistence type="inferred from homology"/>
<dbReference type="InterPro" id="IPR021765">
    <property type="entry name" value="UstYa-like"/>
</dbReference>
<dbReference type="Pfam" id="PF01565">
    <property type="entry name" value="FAD_binding_4"/>
    <property type="match status" value="1"/>
</dbReference>
<keyword evidence="8" id="KW-1185">Reference proteome</keyword>
<dbReference type="Proteomes" id="UP000284706">
    <property type="component" value="Unassembled WGS sequence"/>
</dbReference>
<dbReference type="InterPro" id="IPR016169">
    <property type="entry name" value="FAD-bd_PCMH_sub2"/>
</dbReference>
<keyword evidence="2" id="KW-0285">Flavoprotein</keyword>
<dbReference type="PROSITE" id="PS51387">
    <property type="entry name" value="FAD_PCMH"/>
    <property type="match status" value="1"/>
</dbReference>
<dbReference type="InterPro" id="IPR016166">
    <property type="entry name" value="FAD-bd_PCMH"/>
</dbReference>
<dbReference type="GO" id="GO:0071949">
    <property type="term" value="F:FAD binding"/>
    <property type="evidence" value="ECO:0007669"/>
    <property type="project" value="InterPro"/>
</dbReference>
<feature type="domain" description="FAD-binding PCMH-type" evidence="6">
    <location>
        <begin position="180"/>
        <end position="349"/>
    </location>
</feature>
<dbReference type="InterPro" id="IPR006094">
    <property type="entry name" value="Oxid_FAD_bind_N"/>
</dbReference>
<dbReference type="InParanoid" id="A0A409VRA7"/>
<evidence type="ECO:0000256" key="3">
    <source>
        <dbReference type="ARBA" id="ARBA00022827"/>
    </source>
</evidence>
<evidence type="ECO:0000256" key="4">
    <source>
        <dbReference type="ARBA" id="ARBA00023002"/>
    </source>
</evidence>
<gene>
    <name evidence="7" type="ORF">CVT26_003632</name>
</gene>
<dbReference type="SUPFAM" id="SSF56176">
    <property type="entry name" value="FAD-binding/transporter-associated domain-like"/>
    <property type="match status" value="1"/>
</dbReference>
<organism evidence="7 8">
    <name type="scientific">Gymnopilus dilepis</name>
    <dbReference type="NCBI Taxonomy" id="231916"/>
    <lineage>
        <taxon>Eukaryota</taxon>
        <taxon>Fungi</taxon>
        <taxon>Dikarya</taxon>
        <taxon>Basidiomycota</taxon>
        <taxon>Agaricomycotina</taxon>
        <taxon>Agaricomycetes</taxon>
        <taxon>Agaricomycetidae</taxon>
        <taxon>Agaricales</taxon>
        <taxon>Agaricineae</taxon>
        <taxon>Hymenogastraceae</taxon>
        <taxon>Gymnopilus</taxon>
    </lineage>
</organism>
<dbReference type="InterPro" id="IPR050416">
    <property type="entry name" value="FAD-linked_Oxidoreductase"/>
</dbReference>
<dbReference type="Gene3D" id="3.40.462.20">
    <property type="match status" value="1"/>
</dbReference>
<keyword evidence="4" id="KW-0560">Oxidoreductase</keyword>
<evidence type="ECO:0000259" key="6">
    <source>
        <dbReference type="PROSITE" id="PS51387"/>
    </source>
</evidence>
<name>A0A409VRA7_9AGAR</name>
<dbReference type="Gene3D" id="3.30.465.10">
    <property type="match status" value="1"/>
</dbReference>
<keyword evidence="3" id="KW-0274">FAD</keyword>
<dbReference type="STRING" id="231916.A0A409VRA7"/>
<protein>
    <recommendedName>
        <fullName evidence="6">FAD-binding PCMH-type domain-containing protein</fullName>
    </recommendedName>
</protein>
<evidence type="ECO:0000313" key="8">
    <source>
        <dbReference type="Proteomes" id="UP000284706"/>
    </source>
</evidence>